<evidence type="ECO:0000259" key="2">
    <source>
        <dbReference type="Pfam" id="PF13764"/>
    </source>
</evidence>
<organism evidence="3 4">
    <name type="scientific">Protea cynaroides</name>
    <dbReference type="NCBI Taxonomy" id="273540"/>
    <lineage>
        <taxon>Eukaryota</taxon>
        <taxon>Viridiplantae</taxon>
        <taxon>Streptophyta</taxon>
        <taxon>Embryophyta</taxon>
        <taxon>Tracheophyta</taxon>
        <taxon>Spermatophyta</taxon>
        <taxon>Magnoliopsida</taxon>
        <taxon>Proteales</taxon>
        <taxon>Proteaceae</taxon>
        <taxon>Protea</taxon>
    </lineage>
</organism>
<dbReference type="InterPro" id="IPR025704">
    <property type="entry name" value="E3_Ub_ligase_UBR4_C"/>
</dbReference>
<reference evidence="3" key="1">
    <citation type="journal article" date="2023" name="Plant J.">
        <title>The genome of the king protea, Protea cynaroides.</title>
        <authorList>
            <person name="Chang J."/>
            <person name="Duong T.A."/>
            <person name="Schoeman C."/>
            <person name="Ma X."/>
            <person name="Roodt D."/>
            <person name="Barker N."/>
            <person name="Li Z."/>
            <person name="Van de Peer Y."/>
            <person name="Mizrachi E."/>
        </authorList>
    </citation>
    <scope>NUCLEOTIDE SEQUENCE</scope>
    <source>
        <tissue evidence="3">Young leaves</tissue>
    </source>
</reference>
<feature type="compositionally biased region" description="Basic and acidic residues" evidence="1">
    <location>
        <begin position="568"/>
        <end position="577"/>
    </location>
</feature>
<comment type="caution">
    <text evidence="3">The sequence shown here is derived from an EMBL/GenBank/DDBJ whole genome shotgun (WGS) entry which is preliminary data.</text>
</comment>
<keyword evidence="4" id="KW-1185">Reference proteome</keyword>
<evidence type="ECO:0000256" key="1">
    <source>
        <dbReference type="SAM" id="MobiDB-lite"/>
    </source>
</evidence>
<dbReference type="Pfam" id="PF13764">
    <property type="entry name" value="E3_UbLigase_R4"/>
    <property type="match status" value="1"/>
</dbReference>
<name>A0A9Q0K3M5_9MAGN</name>
<feature type="compositionally biased region" description="Polar residues" evidence="1">
    <location>
        <begin position="613"/>
        <end position="631"/>
    </location>
</feature>
<evidence type="ECO:0000313" key="3">
    <source>
        <dbReference type="EMBL" id="KAJ4960273.1"/>
    </source>
</evidence>
<dbReference type="AlphaFoldDB" id="A0A9Q0K3M5"/>
<feature type="region of interest" description="Disordered" evidence="1">
    <location>
        <begin position="501"/>
        <end position="650"/>
    </location>
</feature>
<dbReference type="OrthoDB" id="1911032at2759"/>
<evidence type="ECO:0000313" key="4">
    <source>
        <dbReference type="Proteomes" id="UP001141806"/>
    </source>
</evidence>
<accession>A0A9Q0K3M5</accession>
<proteinExistence type="predicted"/>
<dbReference type="EMBL" id="JAMYWD010000009">
    <property type="protein sequence ID" value="KAJ4960273.1"/>
    <property type="molecule type" value="Genomic_DNA"/>
</dbReference>
<gene>
    <name evidence="3" type="ORF">NE237_020183</name>
</gene>
<dbReference type="GO" id="GO:0009786">
    <property type="term" value="P:regulation of asymmetric cell division"/>
    <property type="evidence" value="ECO:0007669"/>
    <property type="project" value="InterPro"/>
</dbReference>
<feature type="region of interest" description="Disordered" evidence="1">
    <location>
        <begin position="203"/>
        <end position="236"/>
    </location>
</feature>
<sequence>MKLDTEPMNGHSTLVLRPVSKFLVDPLEMEELKAENEILIEDKHRMTYDVKCQKCEKDVESLANEKYNEDGVEISGLLNSIERDNLINGRGNKMDDCVVPCTIPANEILTEGKHRMTYDIKSQKCEKDVEPLANEKHNDDGGGKIPGLLNSSERDVLINGRENKMEGCLAPCTIPLNEFLTEDKHRMTYDVKSQKCEKDVEQLANEKHEEDGVGKKPGLLNSSERDDLVNGRGNKMAPCTIPSNKVELSEKGGECYTDKSVTECEMPEQIAFFKGGAYHVVKDICIDEGVPSLDKVLVEHSEEDHKHSFQPSYLDFPDVCKKSVVFPSLISDEMKSLVGHYHNMDVSTQCGSENVLQKSDENIDAKDDTMHNEMNSLVEHACDDDVSMQCCSKNQLQKGEAIIDAKDEILHDILGERVVTENMPLFPNLEKENCHPESYQFKSDQGQQNCEEEQLCSLEKLLQKSRENIDANDEITKSVSDDVVTLSVLLLQEVDIQNFHPTSSKFDGDEDQEQSNQDRTKEPVAAHSVVCSVAEEPSDSSGVDKAPIDGKVESGSITFDFDSPTTSTREDRPHNADDQQCLQTLPGGLEDGKVDSLTTSSRSFFNEPGHGESSLSAVSPPSGQISNSGRISSGPVPYSGSISLRSDSSTTSTRSFAFPILQPEWGSSPVKMAKADRRHYRKHRGEADESDIILTVTNDETGTGERAKKIVLMFLERLGAYGTLQALKSPTSNRETQVVARILPYLTYGEPAAMEELIQHFNHCLQDWGEFDQLQIGQSKG</sequence>
<feature type="compositionally biased region" description="Low complexity" evidence="1">
    <location>
        <begin position="639"/>
        <end position="650"/>
    </location>
</feature>
<dbReference type="InterPro" id="IPR040378">
    <property type="entry name" value="BASL"/>
</dbReference>
<protein>
    <recommendedName>
        <fullName evidence="2">E3 ubiquitin ligase UBR4 C-terminal domain-containing protein</fullName>
    </recommendedName>
</protein>
<dbReference type="Proteomes" id="UP001141806">
    <property type="component" value="Unassembled WGS sequence"/>
</dbReference>
<dbReference type="PANTHER" id="PTHR33914:SF2">
    <property type="entry name" value="OS02G0582100 PROTEIN"/>
    <property type="match status" value="1"/>
</dbReference>
<dbReference type="PANTHER" id="PTHR33914">
    <property type="entry name" value="18S PRE-RIBOSOMAL ASSEMBLY PROTEIN GAR2-LIKE PROTEIN"/>
    <property type="match status" value="1"/>
</dbReference>
<feature type="compositionally biased region" description="Basic and acidic residues" evidence="1">
    <location>
        <begin position="203"/>
        <end position="214"/>
    </location>
</feature>
<feature type="domain" description="E3 ubiquitin ligase UBR4 C-terminal" evidence="2">
    <location>
        <begin position="697"/>
        <end position="775"/>
    </location>
</feature>